<keyword evidence="3" id="KW-1185">Reference proteome</keyword>
<dbReference type="Proteomes" id="UP000599109">
    <property type="component" value="Unassembled WGS sequence"/>
</dbReference>
<keyword evidence="1" id="KW-0732">Signal</keyword>
<feature type="chain" id="PRO_5037395312" evidence="1">
    <location>
        <begin position="21"/>
        <end position="188"/>
    </location>
</feature>
<dbReference type="RefSeq" id="WP_201676015.1">
    <property type="nucleotide sequence ID" value="NZ_JAEQNE010000005.1"/>
</dbReference>
<protein>
    <submittedName>
        <fullName evidence="2">DUF1439 domain-containing protein</fullName>
    </submittedName>
</protein>
<feature type="signal peptide" evidence="1">
    <location>
        <begin position="1"/>
        <end position="20"/>
    </location>
</feature>
<reference evidence="2 3" key="1">
    <citation type="journal article" date="2017" name="Int. J. Syst. Evol. Microbiol.">
        <title>Ramlibacter monticola sp. nov., isolated from forest soil.</title>
        <authorList>
            <person name="Chaudhary D.K."/>
            <person name="Kim J."/>
        </authorList>
    </citation>
    <scope>NUCLEOTIDE SEQUENCE [LARGE SCALE GENOMIC DNA]</scope>
    <source>
        <strain evidence="2 3">KACC 19175</strain>
    </source>
</reference>
<proteinExistence type="predicted"/>
<name>A0A937CU65_9BURK</name>
<dbReference type="AlphaFoldDB" id="A0A937CU65"/>
<organism evidence="2 3">
    <name type="scientific">Ramlibacter monticola</name>
    <dbReference type="NCBI Taxonomy" id="1926872"/>
    <lineage>
        <taxon>Bacteria</taxon>
        <taxon>Pseudomonadati</taxon>
        <taxon>Pseudomonadota</taxon>
        <taxon>Betaproteobacteria</taxon>
        <taxon>Burkholderiales</taxon>
        <taxon>Comamonadaceae</taxon>
        <taxon>Ramlibacter</taxon>
    </lineage>
</organism>
<evidence type="ECO:0000313" key="3">
    <source>
        <dbReference type="Proteomes" id="UP000599109"/>
    </source>
</evidence>
<gene>
    <name evidence="2" type="ORF">JJ685_19565</name>
</gene>
<dbReference type="EMBL" id="JAEQNE010000005">
    <property type="protein sequence ID" value="MBL0393345.1"/>
    <property type="molecule type" value="Genomic_DNA"/>
</dbReference>
<sequence length="188" mass="20697">MDRRLLMVALACWSAGRLLAAEEAPPRPRHRISAAELYEALSARFPQRLPLAGLLQVQVSAPRLLLLPARNKLGAALQVEIAGLPAAQGMAAELEVVFGLRYEATDRTVRGREPEFLDFRWPGMDRESLRALQGLLPALAQQLGEVVLHRMSERELALPETMGFEPGELLVTDEGVTVFFRPKTAPPG</sequence>
<evidence type="ECO:0000256" key="1">
    <source>
        <dbReference type="SAM" id="SignalP"/>
    </source>
</evidence>
<comment type="caution">
    <text evidence="2">The sequence shown here is derived from an EMBL/GenBank/DDBJ whole genome shotgun (WGS) entry which is preliminary data.</text>
</comment>
<accession>A0A937CU65</accession>
<evidence type="ECO:0000313" key="2">
    <source>
        <dbReference type="EMBL" id="MBL0393345.1"/>
    </source>
</evidence>